<dbReference type="RefSeq" id="WP_136742282.1">
    <property type="nucleotide sequence ID" value="NZ_SUMB01000009.1"/>
</dbReference>
<evidence type="ECO:0000313" key="2">
    <source>
        <dbReference type="Proteomes" id="UP000308697"/>
    </source>
</evidence>
<dbReference type="EMBL" id="SUMB01000009">
    <property type="protein sequence ID" value="TJZ49466.1"/>
    <property type="molecule type" value="Genomic_DNA"/>
</dbReference>
<comment type="caution">
    <text evidence="1">The sequence shown here is derived from an EMBL/GenBank/DDBJ whole genome shotgun (WGS) entry which is preliminary data.</text>
</comment>
<reference evidence="1 2" key="1">
    <citation type="submission" date="2019-04" db="EMBL/GenBank/DDBJ databases">
        <title>Streptomyces piniterrae sp. nov., a heliquinomycin-producing actinomycete isolated from rhizosphere soil of Pinus yunnanensis.</title>
        <authorList>
            <person name="Zhuang X."/>
            <person name="Zhao J."/>
        </authorList>
    </citation>
    <scope>NUCLEOTIDE SEQUENCE [LARGE SCALE GENOMIC DNA]</scope>
    <source>
        <strain evidence="2">jys28</strain>
    </source>
</reference>
<dbReference type="AlphaFoldDB" id="A0A4U0N787"/>
<proteinExistence type="predicted"/>
<gene>
    <name evidence="1" type="ORF">FCH28_24460</name>
</gene>
<accession>A0A4U0N787</accession>
<evidence type="ECO:0000313" key="1">
    <source>
        <dbReference type="EMBL" id="TJZ49466.1"/>
    </source>
</evidence>
<name>A0A4U0N787_9ACTN</name>
<dbReference type="Proteomes" id="UP000308697">
    <property type="component" value="Unassembled WGS sequence"/>
</dbReference>
<protein>
    <submittedName>
        <fullName evidence="1">Uncharacterized protein</fullName>
    </submittedName>
</protein>
<sequence>MDFTTNVAHGPEPLAKADTVFVPASHEEYEPRTAELHAPLAAAWGRCRLDWLGCTPSWWIPGRH</sequence>
<organism evidence="1 2">
    <name type="scientific">Streptomyces piniterrae</name>
    <dbReference type="NCBI Taxonomy" id="2571125"/>
    <lineage>
        <taxon>Bacteria</taxon>
        <taxon>Bacillati</taxon>
        <taxon>Actinomycetota</taxon>
        <taxon>Actinomycetes</taxon>
        <taxon>Kitasatosporales</taxon>
        <taxon>Streptomycetaceae</taxon>
        <taxon>Streptomyces</taxon>
    </lineage>
</organism>
<keyword evidence="2" id="KW-1185">Reference proteome</keyword>